<dbReference type="RefSeq" id="WP_048694530.1">
    <property type="nucleotide sequence ID" value="NZ_KQ130501.1"/>
</dbReference>
<dbReference type="Proteomes" id="UP000037600">
    <property type="component" value="Unassembled WGS sequence"/>
</dbReference>
<dbReference type="PANTHER" id="PTHR38774:SF1">
    <property type="entry name" value="CYTOPLASMIC PROTEIN"/>
    <property type="match status" value="1"/>
</dbReference>
<protein>
    <recommendedName>
        <fullName evidence="3">Dehydrogenase</fullName>
    </recommendedName>
</protein>
<sequence length="149" mass="17463">MKAFNRNKYNVDLVKMNTICERNYFSINQLVAEWEPLQAKVIFETSPQSIIQIKILEVSRYTNLVEIRQLSPSLPDVFQPNLIVRVYHDAKMAEVISCQNIGRIQPSYLYPNKQMHQPDEKLQINAFLNDWLNFCQEHGMSTPVKVFSE</sequence>
<accession>A0A0J8JI99</accession>
<evidence type="ECO:0000313" key="2">
    <source>
        <dbReference type="Proteomes" id="UP000037600"/>
    </source>
</evidence>
<organism evidence="1 2">
    <name type="scientific">Catenovulum maritimum</name>
    <dbReference type="NCBI Taxonomy" id="1513271"/>
    <lineage>
        <taxon>Bacteria</taxon>
        <taxon>Pseudomonadati</taxon>
        <taxon>Pseudomonadota</taxon>
        <taxon>Gammaproteobacteria</taxon>
        <taxon>Alteromonadales</taxon>
        <taxon>Alteromonadaceae</taxon>
        <taxon>Catenovulum</taxon>
    </lineage>
</organism>
<gene>
    <name evidence="1" type="ORF">XM47_15530</name>
</gene>
<dbReference type="AlphaFoldDB" id="A0A0J8JI99"/>
<dbReference type="EMBL" id="LAZL01000029">
    <property type="protein sequence ID" value="KMT64181.1"/>
    <property type="molecule type" value="Genomic_DNA"/>
</dbReference>
<dbReference type="PANTHER" id="PTHR38774">
    <property type="entry name" value="CYTOPLASMIC PROTEIN-RELATED"/>
    <property type="match status" value="1"/>
</dbReference>
<comment type="caution">
    <text evidence="1">The sequence shown here is derived from an EMBL/GenBank/DDBJ whole genome shotgun (WGS) entry which is preliminary data.</text>
</comment>
<name>A0A0J8JI99_9ALTE</name>
<proteinExistence type="predicted"/>
<keyword evidence="2" id="KW-1185">Reference proteome</keyword>
<reference evidence="1 2" key="1">
    <citation type="submission" date="2015-04" db="EMBL/GenBank/DDBJ databases">
        <title>Draft Genome Sequence of the Novel Agar-Digesting Marine Bacterium Q1.</title>
        <authorList>
            <person name="Li Y."/>
            <person name="Li D."/>
            <person name="Chen G."/>
            <person name="Du Z."/>
        </authorList>
    </citation>
    <scope>NUCLEOTIDE SEQUENCE [LARGE SCALE GENOMIC DNA]</scope>
    <source>
        <strain evidence="1 2">Q1</strain>
    </source>
</reference>
<dbReference type="STRING" id="1513271.XM47_15530"/>
<dbReference type="OrthoDB" id="9793663at2"/>
<dbReference type="InterPro" id="IPR009659">
    <property type="entry name" value="DUF1249"/>
</dbReference>
<evidence type="ECO:0008006" key="3">
    <source>
        <dbReference type="Google" id="ProtNLM"/>
    </source>
</evidence>
<dbReference type="Pfam" id="PF06853">
    <property type="entry name" value="DUF1249"/>
    <property type="match status" value="1"/>
</dbReference>
<evidence type="ECO:0000313" key="1">
    <source>
        <dbReference type="EMBL" id="KMT64181.1"/>
    </source>
</evidence>